<name>A0A8J5E7Z6_ZINOF</name>
<dbReference type="AlphaFoldDB" id="A0A8J5E7Z6"/>
<comment type="caution">
    <text evidence="2">The sequence shown here is derived from an EMBL/GenBank/DDBJ whole genome shotgun (WGS) entry which is preliminary data.</text>
</comment>
<keyword evidence="3" id="KW-1185">Reference proteome</keyword>
<reference evidence="2 3" key="1">
    <citation type="submission" date="2020-08" db="EMBL/GenBank/DDBJ databases">
        <title>Plant Genome Project.</title>
        <authorList>
            <person name="Zhang R.-G."/>
        </authorList>
    </citation>
    <scope>NUCLEOTIDE SEQUENCE [LARGE SCALE GENOMIC DNA]</scope>
    <source>
        <tissue evidence="2">Rhizome</tissue>
    </source>
</reference>
<evidence type="ECO:0000313" key="2">
    <source>
        <dbReference type="EMBL" id="KAG6466037.1"/>
    </source>
</evidence>
<sequence>MASLTMMASILGGAATVAGRPSLNSGRRSLIVAKAAAPKDHDQAASSKPDDENAGGRRAVMFAAAAAAACAVGQGIAMALDEPKRGTPEAKKKYGPGLAQVVVRVNRRSPNSMPFPTLCHSPLYVIPDSLSLLVKGCSQHIATHLHVIPNSLPLPVPGHSRLFATLDSRLLGAPCYS</sequence>
<dbReference type="PANTHER" id="PTHR34940:SF4">
    <property type="entry name" value="OS02G0581100 PROTEIN"/>
    <property type="match status" value="1"/>
</dbReference>
<organism evidence="2 3">
    <name type="scientific">Zingiber officinale</name>
    <name type="common">Ginger</name>
    <name type="synonym">Amomum zingiber</name>
    <dbReference type="NCBI Taxonomy" id="94328"/>
    <lineage>
        <taxon>Eukaryota</taxon>
        <taxon>Viridiplantae</taxon>
        <taxon>Streptophyta</taxon>
        <taxon>Embryophyta</taxon>
        <taxon>Tracheophyta</taxon>
        <taxon>Spermatophyta</taxon>
        <taxon>Magnoliopsida</taxon>
        <taxon>Liliopsida</taxon>
        <taxon>Zingiberales</taxon>
        <taxon>Zingiberaceae</taxon>
        <taxon>Zingiber</taxon>
    </lineage>
</organism>
<accession>A0A8J5E7Z6</accession>
<dbReference type="PANTHER" id="PTHR34940">
    <property type="entry name" value="PHOTOSYSTEM II 5 KDA PROTEIN, CHLOROPLASTIC"/>
    <property type="match status" value="1"/>
</dbReference>
<evidence type="ECO:0000256" key="1">
    <source>
        <dbReference type="SAM" id="MobiDB-lite"/>
    </source>
</evidence>
<protein>
    <submittedName>
        <fullName evidence="2">Uncharacterized protein</fullName>
    </submittedName>
</protein>
<dbReference type="InterPro" id="IPR040296">
    <property type="entry name" value="PSBT"/>
</dbReference>
<gene>
    <name evidence="2" type="ORF">ZIOFF_076161</name>
</gene>
<feature type="compositionally biased region" description="Basic and acidic residues" evidence="1">
    <location>
        <begin position="37"/>
        <end position="54"/>
    </location>
</feature>
<dbReference type="EMBL" id="JACMSC010000212">
    <property type="protein sequence ID" value="KAG6466037.1"/>
    <property type="molecule type" value="Genomic_DNA"/>
</dbReference>
<dbReference type="Proteomes" id="UP000734854">
    <property type="component" value="Unassembled WGS sequence"/>
</dbReference>
<feature type="region of interest" description="Disordered" evidence="1">
    <location>
        <begin position="35"/>
        <end position="54"/>
    </location>
</feature>
<proteinExistence type="predicted"/>
<evidence type="ECO:0000313" key="3">
    <source>
        <dbReference type="Proteomes" id="UP000734854"/>
    </source>
</evidence>